<dbReference type="Proteomes" id="UP000243140">
    <property type="component" value="Unassembled WGS sequence"/>
</dbReference>
<accession>A0ABX3SSQ0</accession>
<organism evidence="2 3">
    <name type="scientific">Mycobacterium malmoense</name>
    <dbReference type="NCBI Taxonomy" id="1780"/>
    <lineage>
        <taxon>Bacteria</taxon>
        <taxon>Bacillati</taxon>
        <taxon>Actinomycetota</taxon>
        <taxon>Actinomycetes</taxon>
        <taxon>Mycobacteriales</taxon>
        <taxon>Mycobacteriaceae</taxon>
        <taxon>Mycobacterium</taxon>
    </lineage>
</organism>
<dbReference type="EMBL" id="MVHV01000008">
    <property type="protein sequence ID" value="ORA83254.1"/>
    <property type="molecule type" value="Genomic_DNA"/>
</dbReference>
<sequence length="394" mass="39881">MVVDLTARPHVTAGIALASAAVLAAGPMAQHLPEHLPAVSMSAIQLTDAASGMVDLFSGVENDLASLASGSAAAAVPASLAAAALDPTQNLIVQTWMNTFEAAGANLQGILDTWSQTPFLAAQQVAANGVSYANLYVSTYQTAAQAAVQYFFGTGGASFGPLLQSAWSDYLAGDIPDMTGTLFNAFWGQPLTNIGLPMEAILYIPNYISQNFATAVNTLGTGYGVPILGELALFGPSVAIAPALGDSLQAASTAWAAGEPVVALTNLLNTPGATVNAVLNGSGGNFGLLSNPFGITYQLVYGIPQVLAQSIVAPNATNIANGGSLSGAFQGFVNQLINGWPSLSPVINGVGGQLTSLLQSIPSVLSNLPSILGTVGATLASNIGLLISNLLKLL</sequence>
<feature type="signal peptide" evidence="1">
    <location>
        <begin position="1"/>
        <end position="24"/>
    </location>
</feature>
<evidence type="ECO:0000256" key="1">
    <source>
        <dbReference type="SAM" id="SignalP"/>
    </source>
</evidence>
<evidence type="ECO:0008006" key="4">
    <source>
        <dbReference type="Google" id="ProtNLM"/>
    </source>
</evidence>
<gene>
    <name evidence="2" type="ORF">BST29_10305</name>
</gene>
<evidence type="ECO:0000313" key="3">
    <source>
        <dbReference type="Proteomes" id="UP000243140"/>
    </source>
</evidence>
<protein>
    <recommendedName>
        <fullName evidence="4">PE domain-containing protein</fullName>
    </recommendedName>
</protein>
<comment type="caution">
    <text evidence="2">The sequence shown here is derived from an EMBL/GenBank/DDBJ whole genome shotgun (WGS) entry which is preliminary data.</text>
</comment>
<feature type="chain" id="PRO_5046522482" description="PE domain-containing protein" evidence="1">
    <location>
        <begin position="25"/>
        <end position="394"/>
    </location>
</feature>
<evidence type="ECO:0000313" key="2">
    <source>
        <dbReference type="EMBL" id="ORA83254.1"/>
    </source>
</evidence>
<keyword evidence="1" id="KW-0732">Signal</keyword>
<proteinExistence type="predicted"/>
<reference evidence="2 3" key="1">
    <citation type="submission" date="2017-02" db="EMBL/GenBank/DDBJ databases">
        <title>The new phylogeny of genus Mycobacterium.</title>
        <authorList>
            <person name="Tortoli E."/>
            <person name="Trovato A."/>
            <person name="Cirillo D.M."/>
        </authorList>
    </citation>
    <scope>NUCLEOTIDE SEQUENCE [LARGE SCALE GENOMIC DNA]</scope>
    <source>
        <strain evidence="2 3">IP1130001</strain>
    </source>
</reference>
<name>A0ABX3SSQ0_MYCMA</name>
<keyword evidence="3" id="KW-1185">Reference proteome</keyword>